<name>A0A6A4VCI1_AMPAM</name>
<keyword evidence="13" id="KW-0472">Membrane</keyword>
<evidence type="ECO:0000256" key="1">
    <source>
        <dbReference type="ARBA" id="ARBA00001971"/>
    </source>
</evidence>
<dbReference type="PANTHER" id="PTHR24292:SF54">
    <property type="entry name" value="CYP9F3-RELATED"/>
    <property type="match status" value="1"/>
</dbReference>
<keyword evidence="10 15" id="KW-0560">Oxidoreductase</keyword>
<evidence type="ECO:0000256" key="16">
    <source>
        <dbReference type="SAM" id="MobiDB-lite"/>
    </source>
</evidence>
<keyword evidence="6 14" id="KW-0349">Heme</keyword>
<comment type="subcellular location">
    <subcellularLocation>
        <location evidence="4">Endoplasmic reticulum membrane</location>
        <topology evidence="4">Peripheral membrane protein</topology>
    </subcellularLocation>
    <subcellularLocation>
        <location evidence="3">Microsome membrane</location>
        <topology evidence="3">Peripheral membrane protein</topology>
    </subcellularLocation>
</comment>
<dbReference type="Pfam" id="PF00067">
    <property type="entry name" value="p450"/>
    <property type="match status" value="1"/>
</dbReference>
<evidence type="ECO:0000313" key="17">
    <source>
        <dbReference type="EMBL" id="KAF0288052.1"/>
    </source>
</evidence>
<accession>A0A6A4VCI1</accession>
<dbReference type="PROSITE" id="PS00086">
    <property type="entry name" value="CYTOCHROME_P450"/>
    <property type="match status" value="1"/>
</dbReference>
<dbReference type="SUPFAM" id="SSF48264">
    <property type="entry name" value="Cytochrome P450"/>
    <property type="match status" value="1"/>
</dbReference>
<dbReference type="InterPro" id="IPR036396">
    <property type="entry name" value="Cyt_P450_sf"/>
</dbReference>
<keyword evidence="7 14" id="KW-0479">Metal-binding</keyword>
<evidence type="ECO:0000256" key="7">
    <source>
        <dbReference type="ARBA" id="ARBA00022723"/>
    </source>
</evidence>
<evidence type="ECO:0000256" key="4">
    <source>
        <dbReference type="ARBA" id="ARBA00004406"/>
    </source>
</evidence>
<comment type="cofactor">
    <cofactor evidence="1 14">
        <name>heme</name>
        <dbReference type="ChEBI" id="CHEBI:30413"/>
    </cofactor>
</comment>
<comment type="caution">
    <text evidence="17">The sequence shown here is derived from an EMBL/GenBank/DDBJ whole genome shotgun (WGS) entry which is preliminary data.</text>
</comment>
<reference evidence="17 18" key="1">
    <citation type="submission" date="2019-07" db="EMBL/GenBank/DDBJ databases">
        <title>Draft genome assembly of a fouling barnacle, Amphibalanus amphitrite (Darwin, 1854): The first reference genome for Thecostraca.</title>
        <authorList>
            <person name="Kim W."/>
        </authorList>
    </citation>
    <scope>NUCLEOTIDE SEQUENCE [LARGE SCALE GENOMIC DNA]</scope>
    <source>
        <strain evidence="17">SNU_AA5</strain>
        <tissue evidence="17">Soma without cirri and trophi</tissue>
    </source>
</reference>
<gene>
    <name evidence="17" type="primary">Cyp6a13_2</name>
    <name evidence="17" type="ORF">FJT64_013547</name>
</gene>
<keyword evidence="9" id="KW-0492">Microsome</keyword>
<evidence type="ECO:0000256" key="5">
    <source>
        <dbReference type="ARBA" id="ARBA00010617"/>
    </source>
</evidence>
<evidence type="ECO:0000256" key="6">
    <source>
        <dbReference type="ARBA" id="ARBA00022617"/>
    </source>
</evidence>
<dbReference type="InterPro" id="IPR002403">
    <property type="entry name" value="Cyt_P450_E_grp-IV"/>
</dbReference>
<feature type="binding site" description="axial binding residue" evidence="14">
    <location>
        <position position="74"/>
    </location>
    <ligand>
        <name>heme</name>
        <dbReference type="ChEBI" id="CHEBI:30413"/>
    </ligand>
    <ligandPart>
        <name>Fe</name>
        <dbReference type="ChEBI" id="CHEBI:18248"/>
    </ligandPart>
</feature>
<evidence type="ECO:0000256" key="11">
    <source>
        <dbReference type="ARBA" id="ARBA00023004"/>
    </source>
</evidence>
<dbReference type="PANTHER" id="PTHR24292">
    <property type="entry name" value="CYTOCHROME P450"/>
    <property type="match status" value="1"/>
</dbReference>
<keyword evidence="11 14" id="KW-0408">Iron</keyword>
<evidence type="ECO:0000256" key="12">
    <source>
        <dbReference type="ARBA" id="ARBA00023033"/>
    </source>
</evidence>
<keyword evidence="12 15" id="KW-0503">Monooxygenase</keyword>
<dbReference type="Proteomes" id="UP000440578">
    <property type="component" value="Unassembled WGS sequence"/>
</dbReference>
<keyword evidence="18" id="KW-1185">Reference proteome</keyword>
<feature type="region of interest" description="Disordered" evidence="16">
    <location>
        <begin position="120"/>
        <end position="169"/>
    </location>
</feature>
<evidence type="ECO:0000313" key="18">
    <source>
        <dbReference type="Proteomes" id="UP000440578"/>
    </source>
</evidence>
<proteinExistence type="inferred from homology"/>
<evidence type="ECO:0000256" key="3">
    <source>
        <dbReference type="ARBA" id="ARBA00004174"/>
    </source>
</evidence>
<evidence type="ECO:0000256" key="13">
    <source>
        <dbReference type="ARBA" id="ARBA00023136"/>
    </source>
</evidence>
<dbReference type="EMBL" id="VIIS01002137">
    <property type="protein sequence ID" value="KAF0288052.1"/>
    <property type="molecule type" value="Genomic_DNA"/>
</dbReference>
<evidence type="ECO:0000256" key="8">
    <source>
        <dbReference type="ARBA" id="ARBA00022824"/>
    </source>
</evidence>
<dbReference type="Gene3D" id="1.10.630.10">
    <property type="entry name" value="Cytochrome P450"/>
    <property type="match status" value="1"/>
</dbReference>
<evidence type="ECO:0000256" key="14">
    <source>
        <dbReference type="PIRSR" id="PIRSR602403-1"/>
    </source>
</evidence>
<dbReference type="InterPro" id="IPR001128">
    <property type="entry name" value="Cyt_P450"/>
</dbReference>
<dbReference type="PRINTS" id="PR00465">
    <property type="entry name" value="EP450IV"/>
</dbReference>
<comment type="function">
    <text evidence="2">May be involved in the metabolism of insect hormones and in the breakdown of synthetic insecticides.</text>
</comment>
<protein>
    <submittedName>
        <fullName evidence="17">Putative cytochrome P450 6a13</fullName>
    </submittedName>
</protein>
<sequence length="169" mass="18676">MRIERECSRDYRVPGTELTLPAGTLVAMPVITMHRDPDYFPDPMRFDPDRFLPEEKEKRHPCVYMPFGSGPRNCIAQRFALFEIKVALACVLRDCRLETAPATPPAPLRLEPTAFLSTPADPVRVRVVPRTDRPASGGSRPAAEAPTESVPASRPTESDPAPRPATTAQ</sequence>
<dbReference type="InterPro" id="IPR050476">
    <property type="entry name" value="Insect_CytP450_Detox"/>
</dbReference>
<evidence type="ECO:0000256" key="10">
    <source>
        <dbReference type="ARBA" id="ARBA00023002"/>
    </source>
</evidence>
<dbReference type="AlphaFoldDB" id="A0A6A4VCI1"/>
<dbReference type="InterPro" id="IPR017972">
    <property type="entry name" value="Cyt_P450_CS"/>
</dbReference>
<evidence type="ECO:0000256" key="9">
    <source>
        <dbReference type="ARBA" id="ARBA00022848"/>
    </source>
</evidence>
<dbReference type="GO" id="GO:0020037">
    <property type="term" value="F:heme binding"/>
    <property type="evidence" value="ECO:0007669"/>
    <property type="project" value="InterPro"/>
</dbReference>
<comment type="similarity">
    <text evidence="5 15">Belongs to the cytochrome P450 family.</text>
</comment>
<organism evidence="17 18">
    <name type="scientific">Amphibalanus amphitrite</name>
    <name type="common">Striped barnacle</name>
    <name type="synonym">Balanus amphitrite</name>
    <dbReference type="NCBI Taxonomy" id="1232801"/>
    <lineage>
        <taxon>Eukaryota</taxon>
        <taxon>Metazoa</taxon>
        <taxon>Ecdysozoa</taxon>
        <taxon>Arthropoda</taxon>
        <taxon>Crustacea</taxon>
        <taxon>Multicrustacea</taxon>
        <taxon>Cirripedia</taxon>
        <taxon>Thoracica</taxon>
        <taxon>Thoracicalcarea</taxon>
        <taxon>Balanomorpha</taxon>
        <taxon>Balanoidea</taxon>
        <taxon>Balanidae</taxon>
        <taxon>Amphibalaninae</taxon>
        <taxon>Amphibalanus</taxon>
    </lineage>
</organism>
<evidence type="ECO:0000256" key="15">
    <source>
        <dbReference type="RuleBase" id="RU000461"/>
    </source>
</evidence>
<evidence type="ECO:0000256" key="2">
    <source>
        <dbReference type="ARBA" id="ARBA00003690"/>
    </source>
</evidence>
<dbReference type="GO" id="GO:0016705">
    <property type="term" value="F:oxidoreductase activity, acting on paired donors, with incorporation or reduction of molecular oxygen"/>
    <property type="evidence" value="ECO:0007669"/>
    <property type="project" value="InterPro"/>
</dbReference>
<dbReference type="GO" id="GO:0005789">
    <property type="term" value="C:endoplasmic reticulum membrane"/>
    <property type="evidence" value="ECO:0007669"/>
    <property type="project" value="UniProtKB-SubCell"/>
</dbReference>
<dbReference type="OrthoDB" id="2789670at2759"/>
<dbReference type="GO" id="GO:0005506">
    <property type="term" value="F:iron ion binding"/>
    <property type="evidence" value="ECO:0007669"/>
    <property type="project" value="InterPro"/>
</dbReference>
<dbReference type="GO" id="GO:0004497">
    <property type="term" value="F:monooxygenase activity"/>
    <property type="evidence" value="ECO:0007669"/>
    <property type="project" value="UniProtKB-KW"/>
</dbReference>
<keyword evidence="8" id="KW-0256">Endoplasmic reticulum</keyword>